<evidence type="ECO:0000313" key="2">
    <source>
        <dbReference type="Proteomes" id="UP001168694"/>
    </source>
</evidence>
<comment type="caution">
    <text evidence="1">The sequence shown here is derived from an EMBL/GenBank/DDBJ whole genome shotgun (WGS) entry which is preliminary data.</text>
</comment>
<organism evidence="1 2">
    <name type="scientific">Fictibacillus terranigra</name>
    <dbReference type="NCBI Taxonomy" id="3058424"/>
    <lineage>
        <taxon>Bacteria</taxon>
        <taxon>Bacillati</taxon>
        <taxon>Bacillota</taxon>
        <taxon>Bacilli</taxon>
        <taxon>Bacillales</taxon>
        <taxon>Fictibacillaceae</taxon>
        <taxon>Fictibacillus</taxon>
    </lineage>
</organism>
<dbReference type="EMBL" id="JAUHLN010000004">
    <property type="protein sequence ID" value="MDN4074999.1"/>
    <property type="molecule type" value="Genomic_DNA"/>
</dbReference>
<reference evidence="1" key="1">
    <citation type="submission" date="2023-06" db="EMBL/GenBank/DDBJ databases">
        <title>Draft Genome Sequences of Representative Paenibacillus Polymyxa, Bacillus cereus, Fictibacillus sp., and Brevibacillus agri Strains Isolated from Amazonian Dark Earth.</title>
        <authorList>
            <person name="Pellegrinetti T.A."/>
            <person name="Cunha I.C.M."/>
            <person name="Chaves M.G."/>
            <person name="Freitas A.S."/>
            <person name="Silva A.V.R."/>
            <person name="Tsai S.M."/>
            <person name="Mendes L.W."/>
        </authorList>
    </citation>
    <scope>NUCLEOTIDE SEQUENCE</scope>
    <source>
        <strain evidence="1">CENA-BCM004</strain>
    </source>
</reference>
<dbReference type="InterPro" id="IPR027304">
    <property type="entry name" value="Trigger_fact/SurA_dom_sf"/>
</dbReference>
<accession>A0ABT8EAP9</accession>
<evidence type="ECO:0000313" key="1">
    <source>
        <dbReference type="EMBL" id="MDN4074999.1"/>
    </source>
</evidence>
<keyword evidence="2" id="KW-1185">Reference proteome</keyword>
<name>A0ABT8EAP9_9BACL</name>
<dbReference type="SUPFAM" id="SSF109998">
    <property type="entry name" value="Triger factor/SurA peptide-binding domain-like"/>
    <property type="match status" value="1"/>
</dbReference>
<dbReference type="RefSeq" id="WP_290401119.1">
    <property type="nucleotide sequence ID" value="NZ_JAUHLN010000004.1"/>
</dbReference>
<sequence>MKNKYVVLGLVLVCFIGFVSFSTNEKTENVRTATDGHPEQTDAPEMDVTKAVKKNALLLDPNVYALVKKDEKTFWLKLTPDMDLEEMTDIVNHIAYFIFSREALKAGMNINREEVKRELEALQTGENKKYHDRRLKDSNLTEEQYWSEIKEQIERSNLSQQYLKKEIGEPSKVGGAEYKQAVNQLIERTYLKHQKDIQVNSMLLKNEG</sequence>
<protein>
    <recommendedName>
        <fullName evidence="3">SurA-like protein</fullName>
    </recommendedName>
</protein>
<proteinExistence type="predicted"/>
<dbReference type="Proteomes" id="UP001168694">
    <property type="component" value="Unassembled WGS sequence"/>
</dbReference>
<evidence type="ECO:0008006" key="3">
    <source>
        <dbReference type="Google" id="ProtNLM"/>
    </source>
</evidence>
<gene>
    <name evidence="1" type="ORF">QYF49_18675</name>
</gene>